<protein>
    <recommendedName>
        <fullName evidence="3">DUF2277 domain-containing protein</fullName>
    </recommendedName>
</protein>
<dbReference type="AlphaFoldDB" id="A0A375YJU6"/>
<evidence type="ECO:0000313" key="2">
    <source>
        <dbReference type="Proteomes" id="UP000252008"/>
    </source>
</evidence>
<name>A0A375YJU6_MYCPF</name>
<evidence type="ECO:0008006" key="3">
    <source>
        <dbReference type="Google" id="ProtNLM"/>
    </source>
</evidence>
<keyword evidence="2" id="KW-1185">Reference proteome</keyword>
<proteinExistence type="predicted"/>
<dbReference type="STRING" id="39692.BST38_22690"/>
<sequence length="88" mass="9629">MCRNITELRGLEPAATVDEIEAAARQYVRKVSGITRPSGANVDAFEAAVAEVTDSTRRLLAGLPPRRQPPKTVPPLRRPEVRARLNLA</sequence>
<dbReference type="RefSeq" id="WP_083145755.1">
    <property type="nucleotide sequence ID" value="NZ_MVID01000025.1"/>
</dbReference>
<accession>A0A375YJU6</accession>
<organism evidence="1 2">
    <name type="scientific">Mycolicibacterium parafortuitum</name>
    <name type="common">Mycobacterium parafortuitum</name>
    <dbReference type="NCBI Taxonomy" id="39692"/>
    <lineage>
        <taxon>Bacteria</taxon>
        <taxon>Bacillati</taxon>
        <taxon>Actinomycetota</taxon>
        <taxon>Actinomycetes</taxon>
        <taxon>Mycobacteriales</taxon>
        <taxon>Mycobacteriaceae</taxon>
        <taxon>Mycolicibacterium</taxon>
    </lineage>
</organism>
<dbReference type="Pfam" id="PF10041">
    <property type="entry name" value="DUF2277"/>
    <property type="match status" value="1"/>
</dbReference>
<reference evidence="1 2" key="1">
    <citation type="submission" date="2018-05" db="EMBL/GenBank/DDBJ databases">
        <authorList>
            <consortium name="IHU Genomes"/>
        </authorList>
    </citation>
    <scope>NUCLEOTIDE SEQUENCE [LARGE SCALE GENOMIC DNA]</scope>
    <source>
        <strain evidence="1 2">P7335</strain>
    </source>
</reference>
<dbReference type="InterPro" id="IPR018735">
    <property type="entry name" value="DUF2277"/>
</dbReference>
<dbReference type="EMBL" id="UEGS01000001">
    <property type="protein sequence ID" value="SRX81418.1"/>
    <property type="molecule type" value="Genomic_DNA"/>
</dbReference>
<evidence type="ECO:0000313" key="1">
    <source>
        <dbReference type="EMBL" id="SRX81418.1"/>
    </source>
</evidence>
<gene>
    <name evidence="1" type="ORF">MPP7335_03168</name>
</gene>
<dbReference type="Proteomes" id="UP000252008">
    <property type="component" value="Unassembled WGS sequence"/>
</dbReference>